<evidence type="ECO:0000256" key="1">
    <source>
        <dbReference type="SAM" id="MobiDB-lite"/>
    </source>
</evidence>
<evidence type="ECO:0000313" key="3">
    <source>
        <dbReference type="Proteomes" id="UP000054097"/>
    </source>
</evidence>
<sequence>MVSWRVPGSLARDVGALPGSFSRGSGGKQDEKRQLTGHLQCSSTWLRASSTAPHYPGILPLPGFAHISHAN</sequence>
<dbReference type="Proteomes" id="UP000054097">
    <property type="component" value="Unassembled WGS sequence"/>
</dbReference>
<keyword evidence="3" id="KW-1185">Reference proteome</keyword>
<proteinExistence type="predicted"/>
<dbReference type="AlphaFoldDB" id="A0A0C2XXJ1"/>
<dbReference type="EMBL" id="KN824278">
    <property type="protein sequence ID" value="KIM33567.1"/>
    <property type="molecule type" value="Genomic_DNA"/>
</dbReference>
<reference evidence="3" key="2">
    <citation type="submission" date="2015-01" db="EMBL/GenBank/DDBJ databases">
        <title>Evolutionary Origins and Diversification of the Mycorrhizal Mutualists.</title>
        <authorList>
            <consortium name="DOE Joint Genome Institute"/>
            <consortium name="Mycorrhizal Genomics Consortium"/>
            <person name="Kohler A."/>
            <person name="Kuo A."/>
            <person name="Nagy L.G."/>
            <person name="Floudas D."/>
            <person name="Copeland A."/>
            <person name="Barry K.W."/>
            <person name="Cichocki N."/>
            <person name="Veneault-Fourrey C."/>
            <person name="LaButti K."/>
            <person name="Lindquist E.A."/>
            <person name="Lipzen A."/>
            <person name="Lundell T."/>
            <person name="Morin E."/>
            <person name="Murat C."/>
            <person name="Riley R."/>
            <person name="Ohm R."/>
            <person name="Sun H."/>
            <person name="Tunlid A."/>
            <person name="Henrissat B."/>
            <person name="Grigoriev I.V."/>
            <person name="Hibbett D.S."/>
            <person name="Martin F."/>
        </authorList>
    </citation>
    <scope>NUCLEOTIDE SEQUENCE [LARGE SCALE GENOMIC DNA]</scope>
    <source>
        <strain evidence="3">MAFF 305830</strain>
    </source>
</reference>
<evidence type="ECO:0000313" key="2">
    <source>
        <dbReference type="EMBL" id="KIM33567.1"/>
    </source>
</evidence>
<name>A0A0C2XXJ1_SERVB</name>
<protein>
    <submittedName>
        <fullName evidence="2">Uncharacterized protein</fullName>
    </submittedName>
</protein>
<dbReference type="HOGENOM" id="CLU_2741633_0_0_1"/>
<accession>A0A0C2XXJ1</accession>
<organism evidence="2 3">
    <name type="scientific">Serendipita vermifera MAFF 305830</name>
    <dbReference type="NCBI Taxonomy" id="933852"/>
    <lineage>
        <taxon>Eukaryota</taxon>
        <taxon>Fungi</taxon>
        <taxon>Dikarya</taxon>
        <taxon>Basidiomycota</taxon>
        <taxon>Agaricomycotina</taxon>
        <taxon>Agaricomycetes</taxon>
        <taxon>Sebacinales</taxon>
        <taxon>Serendipitaceae</taxon>
        <taxon>Serendipita</taxon>
    </lineage>
</organism>
<feature type="region of interest" description="Disordered" evidence="1">
    <location>
        <begin position="1"/>
        <end position="36"/>
    </location>
</feature>
<gene>
    <name evidence="2" type="ORF">M408DRAFT_157066</name>
</gene>
<reference evidence="2 3" key="1">
    <citation type="submission" date="2014-04" db="EMBL/GenBank/DDBJ databases">
        <authorList>
            <consortium name="DOE Joint Genome Institute"/>
            <person name="Kuo A."/>
            <person name="Zuccaro A."/>
            <person name="Kohler A."/>
            <person name="Nagy L.G."/>
            <person name="Floudas D."/>
            <person name="Copeland A."/>
            <person name="Barry K.W."/>
            <person name="Cichocki N."/>
            <person name="Veneault-Fourrey C."/>
            <person name="LaButti K."/>
            <person name="Lindquist E.A."/>
            <person name="Lipzen A."/>
            <person name="Lundell T."/>
            <person name="Morin E."/>
            <person name="Murat C."/>
            <person name="Sun H."/>
            <person name="Tunlid A."/>
            <person name="Henrissat B."/>
            <person name="Grigoriev I.V."/>
            <person name="Hibbett D.S."/>
            <person name="Martin F."/>
            <person name="Nordberg H.P."/>
            <person name="Cantor M.N."/>
            <person name="Hua S.X."/>
        </authorList>
    </citation>
    <scope>NUCLEOTIDE SEQUENCE [LARGE SCALE GENOMIC DNA]</scope>
    <source>
        <strain evidence="2 3">MAFF 305830</strain>
    </source>
</reference>